<dbReference type="InterPro" id="IPR032466">
    <property type="entry name" value="Metal_Hydrolase"/>
</dbReference>
<evidence type="ECO:0000256" key="6">
    <source>
        <dbReference type="ARBA" id="ARBA00023235"/>
    </source>
</evidence>
<organism evidence="8 9">
    <name type="scientific">Novosphingobium kalidii</name>
    <dbReference type="NCBI Taxonomy" id="3230299"/>
    <lineage>
        <taxon>Bacteria</taxon>
        <taxon>Pseudomonadati</taxon>
        <taxon>Pseudomonadota</taxon>
        <taxon>Alphaproteobacteria</taxon>
        <taxon>Sphingomonadales</taxon>
        <taxon>Sphingomonadaceae</taxon>
        <taxon>Novosphingobium</taxon>
    </lineage>
</organism>
<dbReference type="NCBIfam" id="NF002794">
    <property type="entry name" value="PRK02925.1"/>
    <property type="match status" value="1"/>
</dbReference>
<accession>A0ABV2D1X4</accession>
<evidence type="ECO:0000256" key="3">
    <source>
        <dbReference type="ARBA" id="ARBA00008397"/>
    </source>
</evidence>
<dbReference type="EC" id="5.3.1.12" evidence="4 7"/>
<comment type="similarity">
    <text evidence="3 7">Belongs to the metallo-dependent hydrolases superfamily. Uronate isomerase family.</text>
</comment>
<evidence type="ECO:0000256" key="2">
    <source>
        <dbReference type="ARBA" id="ARBA00004892"/>
    </source>
</evidence>
<dbReference type="Gene3D" id="3.20.20.140">
    <property type="entry name" value="Metal-dependent hydrolases"/>
    <property type="match status" value="1"/>
</dbReference>
<comment type="pathway">
    <text evidence="2 7">Carbohydrate metabolism; pentose and glucuronate interconversion.</text>
</comment>
<dbReference type="InterPro" id="IPR003766">
    <property type="entry name" value="Uronate_isomerase"/>
</dbReference>
<evidence type="ECO:0000256" key="1">
    <source>
        <dbReference type="ARBA" id="ARBA00001165"/>
    </source>
</evidence>
<dbReference type="RefSeq" id="WP_353984413.1">
    <property type="nucleotide sequence ID" value="NZ_JBEWLY010000014.1"/>
</dbReference>
<dbReference type="PANTHER" id="PTHR30068">
    <property type="entry name" value="URONATE ISOMERASE"/>
    <property type="match status" value="1"/>
</dbReference>
<evidence type="ECO:0000313" key="9">
    <source>
        <dbReference type="Proteomes" id="UP001548713"/>
    </source>
</evidence>
<keyword evidence="6 7" id="KW-0413">Isomerase</keyword>
<evidence type="ECO:0000256" key="5">
    <source>
        <dbReference type="ARBA" id="ARBA00020555"/>
    </source>
</evidence>
<name>A0ABV2D1X4_9SPHN</name>
<dbReference type="EMBL" id="JBEWLY010000014">
    <property type="protein sequence ID" value="MET1755861.1"/>
    <property type="molecule type" value="Genomic_DNA"/>
</dbReference>
<evidence type="ECO:0000256" key="7">
    <source>
        <dbReference type="HAMAP-Rule" id="MF_00675"/>
    </source>
</evidence>
<dbReference type="PANTHER" id="PTHR30068:SF4">
    <property type="entry name" value="URONATE ISOMERASE"/>
    <property type="match status" value="1"/>
</dbReference>
<comment type="catalytic activity">
    <reaction evidence="7">
        <text>aldehydo-D-galacturonate = keto-D-tagaturonate</text>
        <dbReference type="Rhea" id="RHEA:27702"/>
        <dbReference type="ChEBI" id="CHEBI:12952"/>
        <dbReference type="ChEBI" id="CHEBI:17886"/>
    </reaction>
</comment>
<protein>
    <recommendedName>
        <fullName evidence="5 7">Uronate isomerase</fullName>
        <ecNumber evidence="4 7">5.3.1.12</ecNumber>
    </recommendedName>
    <alternativeName>
        <fullName evidence="7">Glucuronate isomerase</fullName>
    </alternativeName>
    <alternativeName>
        <fullName evidence="7">Uronic isomerase</fullName>
    </alternativeName>
</protein>
<sequence>MPALSLHPDRLFPVDASTRSLARRLYGEVAKLPIVSPHGHTDPAWFAYDEPFENATELLLKPDHYIFRMLYSQGVPLEAIGIGNPDADPREAWRILASHYHLFHGTPSRLWFDWVLVEVFGIEHRLSAETADLAYDRINEALTQPGFRPRALFDRYGIEVLTTTESPLDGLDQHRVIAESGWSGRVLTAYRPDPVIDPEFEGFHGNLKRLEELTGEDCRTWQGYLSAHRKRRAYFAQHGATSTDHGHPTARTADLSPSEAQALFTQVTTGQATAAEAELFRAQMLTEMAGMSLDDGLVMQIHPGSFRNHNAPLFSRFGRDKGADIPMQTEYVRALQPLLTRYGNERDLTIILFTLDETAYSRELAPLAGHYPALRLGPAWWFHDSPEGMRRYREQVTETAGFYNTVGFNDDTRAFLSIPARHDVARRIDCGFLAQLVAQHRLEEDEAAELAVDLAYNLPKQAYKL</sequence>
<dbReference type="Pfam" id="PF02614">
    <property type="entry name" value="UxaC"/>
    <property type="match status" value="1"/>
</dbReference>
<evidence type="ECO:0000256" key="4">
    <source>
        <dbReference type="ARBA" id="ARBA00012546"/>
    </source>
</evidence>
<dbReference type="Proteomes" id="UP001548713">
    <property type="component" value="Unassembled WGS sequence"/>
</dbReference>
<comment type="catalytic activity">
    <reaction evidence="1 7">
        <text>D-glucuronate = D-fructuronate</text>
        <dbReference type="Rhea" id="RHEA:13049"/>
        <dbReference type="ChEBI" id="CHEBI:58720"/>
        <dbReference type="ChEBI" id="CHEBI:59863"/>
        <dbReference type="EC" id="5.3.1.12"/>
    </reaction>
</comment>
<reference evidence="8 9" key="1">
    <citation type="submission" date="2024-07" db="EMBL/GenBank/DDBJ databases">
        <title>Novosphingobium kalidii RD2P27.</title>
        <authorList>
            <person name="Sun J.-Q."/>
        </authorList>
    </citation>
    <scope>NUCLEOTIDE SEQUENCE [LARGE SCALE GENOMIC DNA]</scope>
    <source>
        <strain evidence="8 9">RD2P27</strain>
    </source>
</reference>
<dbReference type="SUPFAM" id="SSF51556">
    <property type="entry name" value="Metallo-dependent hydrolases"/>
    <property type="match status" value="1"/>
</dbReference>
<dbReference type="GO" id="GO:0008880">
    <property type="term" value="F:glucuronate isomerase activity"/>
    <property type="evidence" value="ECO:0007669"/>
    <property type="project" value="UniProtKB-EC"/>
</dbReference>
<keyword evidence="9" id="KW-1185">Reference proteome</keyword>
<dbReference type="Gene3D" id="1.10.2020.10">
    <property type="entry name" value="uronate isomerase, domain 2, chain A"/>
    <property type="match status" value="1"/>
</dbReference>
<gene>
    <name evidence="7 8" type="primary">uxaC</name>
    <name evidence="8" type="ORF">ABVV53_10375</name>
</gene>
<comment type="caution">
    <text evidence="8">The sequence shown here is derived from an EMBL/GenBank/DDBJ whole genome shotgun (WGS) entry which is preliminary data.</text>
</comment>
<dbReference type="HAMAP" id="MF_00675">
    <property type="entry name" value="UxaC"/>
    <property type="match status" value="1"/>
</dbReference>
<proteinExistence type="inferred from homology"/>
<evidence type="ECO:0000313" key="8">
    <source>
        <dbReference type="EMBL" id="MET1755861.1"/>
    </source>
</evidence>